<comment type="caution">
    <text evidence="2">The sequence shown here is derived from an EMBL/GenBank/DDBJ whole genome shotgun (WGS) entry which is preliminary data.</text>
</comment>
<name>A0A392U1D6_9FABA</name>
<reference evidence="2 3" key="1">
    <citation type="journal article" date="2018" name="Front. Plant Sci.">
        <title>Red Clover (Trifolium pratense) and Zigzag Clover (T. medium) - A Picture of Genomic Similarities and Differences.</title>
        <authorList>
            <person name="Dluhosova J."/>
            <person name="Istvanek J."/>
            <person name="Nedelnik J."/>
            <person name="Repkova J."/>
        </authorList>
    </citation>
    <scope>NUCLEOTIDE SEQUENCE [LARGE SCALE GENOMIC DNA]</scope>
    <source>
        <strain evidence="3">cv. 10/8</strain>
        <tissue evidence="2">Leaf</tissue>
    </source>
</reference>
<evidence type="ECO:0000313" key="2">
    <source>
        <dbReference type="EMBL" id="MCI67222.1"/>
    </source>
</evidence>
<feature type="non-terminal residue" evidence="2">
    <location>
        <position position="83"/>
    </location>
</feature>
<evidence type="ECO:0000256" key="1">
    <source>
        <dbReference type="SAM" id="MobiDB-lite"/>
    </source>
</evidence>
<feature type="compositionally biased region" description="Polar residues" evidence="1">
    <location>
        <begin position="17"/>
        <end position="29"/>
    </location>
</feature>
<feature type="region of interest" description="Disordered" evidence="1">
    <location>
        <begin position="1"/>
        <end position="83"/>
    </location>
</feature>
<accession>A0A392U1D6</accession>
<evidence type="ECO:0008006" key="4">
    <source>
        <dbReference type="Google" id="ProtNLM"/>
    </source>
</evidence>
<dbReference type="AlphaFoldDB" id="A0A392U1D6"/>
<evidence type="ECO:0000313" key="3">
    <source>
        <dbReference type="Proteomes" id="UP000265520"/>
    </source>
</evidence>
<dbReference type="EMBL" id="LXQA010711966">
    <property type="protein sequence ID" value="MCI67222.1"/>
    <property type="molecule type" value="Genomic_DNA"/>
</dbReference>
<feature type="non-terminal residue" evidence="2">
    <location>
        <position position="1"/>
    </location>
</feature>
<protein>
    <recommendedName>
        <fullName evidence="4">Envelope-like protein</fullName>
    </recommendedName>
</protein>
<sequence>SEQVQKGVGRRLRSRTPRFTSTAKVTPSVTKKAKESAVKPVRYGAKKGWSKVVSPSEKKKNVLKRKNAPSSDSDFDAEKDAPS</sequence>
<keyword evidence="3" id="KW-1185">Reference proteome</keyword>
<proteinExistence type="predicted"/>
<dbReference type="Proteomes" id="UP000265520">
    <property type="component" value="Unassembled WGS sequence"/>
</dbReference>
<organism evidence="2 3">
    <name type="scientific">Trifolium medium</name>
    <dbReference type="NCBI Taxonomy" id="97028"/>
    <lineage>
        <taxon>Eukaryota</taxon>
        <taxon>Viridiplantae</taxon>
        <taxon>Streptophyta</taxon>
        <taxon>Embryophyta</taxon>
        <taxon>Tracheophyta</taxon>
        <taxon>Spermatophyta</taxon>
        <taxon>Magnoliopsida</taxon>
        <taxon>eudicotyledons</taxon>
        <taxon>Gunneridae</taxon>
        <taxon>Pentapetalae</taxon>
        <taxon>rosids</taxon>
        <taxon>fabids</taxon>
        <taxon>Fabales</taxon>
        <taxon>Fabaceae</taxon>
        <taxon>Papilionoideae</taxon>
        <taxon>50 kb inversion clade</taxon>
        <taxon>NPAAA clade</taxon>
        <taxon>Hologalegina</taxon>
        <taxon>IRL clade</taxon>
        <taxon>Trifolieae</taxon>
        <taxon>Trifolium</taxon>
    </lineage>
</organism>